<dbReference type="EMBL" id="RYFI01000010">
    <property type="protein sequence ID" value="RXF73161.1"/>
    <property type="molecule type" value="Genomic_DNA"/>
</dbReference>
<evidence type="ECO:0000256" key="1">
    <source>
        <dbReference type="ARBA" id="ARBA00008791"/>
    </source>
</evidence>
<dbReference type="PANTHER" id="PTHR46268">
    <property type="entry name" value="STRESS RESPONSE PROTEIN NHAX"/>
    <property type="match status" value="1"/>
</dbReference>
<reference evidence="2 3" key="1">
    <citation type="submission" date="2018-12" db="EMBL/GenBank/DDBJ databases">
        <title>bacterium Hansschlegelia zhihuaiae S113.</title>
        <authorList>
            <person name="He J."/>
        </authorList>
    </citation>
    <scope>NUCLEOTIDE SEQUENCE [LARGE SCALE GENOMIC DNA]</scope>
    <source>
        <strain evidence="2 3">S 113</strain>
    </source>
</reference>
<dbReference type="AlphaFoldDB" id="A0A4Q0MHT3"/>
<protein>
    <submittedName>
        <fullName evidence="2">Universal stress protein</fullName>
    </submittedName>
</protein>
<dbReference type="OrthoDB" id="9804721at2"/>
<comment type="caution">
    <text evidence="2">The sequence shown here is derived from an EMBL/GenBank/DDBJ whole genome shotgun (WGS) entry which is preliminary data.</text>
</comment>
<dbReference type="PANTHER" id="PTHR46268:SF15">
    <property type="entry name" value="UNIVERSAL STRESS PROTEIN HP_0031"/>
    <property type="match status" value="1"/>
</dbReference>
<keyword evidence="3" id="KW-1185">Reference proteome</keyword>
<dbReference type="RefSeq" id="WP_128777692.1">
    <property type="nucleotide sequence ID" value="NZ_RYFI01000010.1"/>
</dbReference>
<sequence>MSAHEAGLSRFASVMAHFDLGPWAEARGRLAATLADEFGARLIGVAAEQPLAPVYAEGLPNVAEEVTEEERHRTSRDLAAAKRAFEAVAGSRNDVEWRAAFAHPERFLIEQARAADIIVVGRGATYDERDPNLGVSPGTIAMECGRPILIVPPEKDHMTAHKVVVAWKDTREARRAVHDALPILTRANEVHVMTVSKALRDESAEDVCAWLTRHGVACRPSIRAGDIQSIADELLDLTGDLGADLIVSGAYGHSRMREWLLGGATRDLLETSNACLLMSH</sequence>
<name>A0A4Q0MHT3_9HYPH</name>
<gene>
    <name evidence="2" type="ORF">EK403_11805</name>
</gene>
<evidence type="ECO:0000313" key="2">
    <source>
        <dbReference type="EMBL" id="RXF73161.1"/>
    </source>
</evidence>
<dbReference type="Proteomes" id="UP000289708">
    <property type="component" value="Unassembled WGS sequence"/>
</dbReference>
<comment type="similarity">
    <text evidence="1">Belongs to the universal stress protein A family.</text>
</comment>
<proteinExistence type="inferred from homology"/>
<dbReference type="Gene3D" id="3.40.50.12370">
    <property type="match status" value="1"/>
</dbReference>
<dbReference type="CDD" id="cd00293">
    <property type="entry name" value="USP-like"/>
    <property type="match status" value="1"/>
</dbReference>
<organism evidence="2 3">
    <name type="scientific">Hansschlegelia zhihuaiae</name>
    <dbReference type="NCBI Taxonomy" id="405005"/>
    <lineage>
        <taxon>Bacteria</taxon>
        <taxon>Pseudomonadati</taxon>
        <taxon>Pseudomonadota</taxon>
        <taxon>Alphaproteobacteria</taxon>
        <taxon>Hyphomicrobiales</taxon>
        <taxon>Methylopilaceae</taxon>
        <taxon>Hansschlegelia</taxon>
    </lineage>
</organism>
<dbReference type="SUPFAM" id="SSF52402">
    <property type="entry name" value="Adenine nucleotide alpha hydrolases-like"/>
    <property type="match status" value="2"/>
</dbReference>
<evidence type="ECO:0000313" key="3">
    <source>
        <dbReference type="Proteomes" id="UP000289708"/>
    </source>
</evidence>
<accession>A0A4Q0MHT3</accession>